<dbReference type="GO" id="GO:0006432">
    <property type="term" value="P:phenylalanyl-tRNA aminoacylation"/>
    <property type="evidence" value="ECO:0007669"/>
    <property type="project" value="UniProtKB-UniRule"/>
</dbReference>
<evidence type="ECO:0000256" key="3">
    <source>
        <dbReference type="ARBA" id="ARBA00011209"/>
    </source>
</evidence>
<dbReference type="Pfam" id="PF03484">
    <property type="entry name" value="B5"/>
    <property type="match status" value="1"/>
</dbReference>
<dbReference type="InterPro" id="IPR020825">
    <property type="entry name" value="Phe-tRNA_synthase-like_B3/B4"/>
</dbReference>
<dbReference type="GO" id="GO:0000049">
    <property type="term" value="F:tRNA binding"/>
    <property type="evidence" value="ECO:0007669"/>
    <property type="project" value="UniProtKB-UniRule"/>
</dbReference>
<dbReference type="SUPFAM" id="SSF56037">
    <property type="entry name" value="PheT/TilS domain"/>
    <property type="match status" value="1"/>
</dbReference>
<keyword evidence="12 15" id="KW-0648">Protein biosynthesis</keyword>
<evidence type="ECO:0000256" key="10">
    <source>
        <dbReference type="ARBA" id="ARBA00022842"/>
    </source>
</evidence>
<evidence type="ECO:0000256" key="11">
    <source>
        <dbReference type="ARBA" id="ARBA00022884"/>
    </source>
</evidence>
<dbReference type="NCBIfam" id="TIGR00472">
    <property type="entry name" value="pheT_bact"/>
    <property type="match status" value="1"/>
</dbReference>
<feature type="binding site" evidence="15">
    <location>
        <position position="453"/>
    </location>
    <ligand>
        <name>Mg(2+)</name>
        <dbReference type="ChEBI" id="CHEBI:18420"/>
        <note>shared with alpha subunit</note>
    </ligand>
</feature>
<dbReference type="Pfam" id="PF17759">
    <property type="entry name" value="tRNA_synthFbeta"/>
    <property type="match status" value="1"/>
</dbReference>
<keyword evidence="5 16" id="KW-0820">tRNA-binding</keyword>
<keyword evidence="8 15" id="KW-0547">Nucleotide-binding</keyword>
<dbReference type="InterPro" id="IPR045060">
    <property type="entry name" value="Phe-tRNA-ligase_IIc_bsu"/>
</dbReference>
<dbReference type="InterPro" id="IPR005121">
    <property type="entry name" value="Fdx_antiC-bd"/>
</dbReference>
<dbReference type="PROSITE" id="PS50886">
    <property type="entry name" value="TRBD"/>
    <property type="match status" value="1"/>
</dbReference>
<evidence type="ECO:0000256" key="8">
    <source>
        <dbReference type="ARBA" id="ARBA00022741"/>
    </source>
</evidence>
<evidence type="ECO:0000259" key="18">
    <source>
        <dbReference type="PROSITE" id="PS51447"/>
    </source>
</evidence>
<gene>
    <name evidence="15" type="primary">pheT</name>
    <name evidence="20" type="ORF">ENO47_06295</name>
</gene>
<comment type="subunit">
    <text evidence="3 15">Tetramer of two alpha and two beta subunits.</text>
</comment>
<dbReference type="InterPro" id="IPR012340">
    <property type="entry name" value="NA-bd_OB-fold"/>
</dbReference>
<dbReference type="GO" id="GO:0005524">
    <property type="term" value="F:ATP binding"/>
    <property type="evidence" value="ECO:0007669"/>
    <property type="project" value="UniProtKB-UniRule"/>
</dbReference>
<organism evidence="20">
    <name type="scientific">Hydrogenobacter sp</name>
    <dbReference type="NCBI Taxonomy" id="2152829"/>
    <lineage>
        <taxon>Bacteria</taxon>
        <taxon>Pseudomonadati</taxon>
        <taxon>Aquificota</taxon>
        <taxon>Aquificia</taxon>
        <taxon>Aquificales</taxon>
        <taxon>Aquificaceae</taxon>
        <taxon>Hydrogenobacter</taxon>
    </lineage>
</organism>
<keyword evidence="11 16" id="KW-0694">RNA-binding</keyword>
<evidence type="ECO:0000256" key="9">
    <source>
        <dbReference type="ARBA" id="ARBA00022840"/>
    </source>
</evidence>
<dbReference type="InterPro" id="IPR033714">
    <property type="entry name" value="tRNA_bind_bactPheRS"/>
</dbReference>
<evidence type="ECO:0000256" key="13">
    <source>
        <dbReference type="ARBA" id="ARBA00023146"/>
    </source>
</evidence>
<dbReference type="Gene3D" id="3.30.56.10">
    <property type="match status" value="2"/>
</dbReference>
<keyword evidence="10 15" id="KW-0460">Magnesium</keyword>
<dbReference type="InterPro" id="IPR041616">
    <property type="entry name" value="PheRS_beta_core"/>
</dbReference>
<dbReference type="SUPFAM" id="SSF50249">
    <property type="entry name" value="Nucleic acid-binding proteins"/>
    <property type="match status" value="1"/>
</dbReference>
<dbReference type="PROSITE" id="PS51447">
    <property type="entry name" value="FDX_ACB"/>
    <property type="match status" value="1"/>
</dbReference>
<dbReference type="PANTHER" id="PTHR10947">
    <property type="entry name" value="PHENYLALANYL-TRNA SYNTHETASE BETA CHAIN AND LEUCINE-RICH REPEAT-CONTAINING PROTEIN 47"/>
    <property type="match status" value="1"/>
</dbReference>
<evidence type="ECO:0000256" key="15">
    <source>
        <dbReference type="HAMAP-Rule" id="MF_00283"/>
    </source>
</evidence>
<dbReference type="InterPro" id="IPR002547">
    <property type="entry name" value="tRNA-bd_dom"/>
</dbReference>
<dbReference type="SUPFAM" id="SSF55681">
    <property type="entry name" value="Class II aaRS and biotin synthetases"/>
    <property type="match status" value="1"/>
</dbReference>
<comment type="catalytic activity">
    <reaction evidence="14 15">
        <text>tRNA(Phe) + L-phenylalanine + ATP = L-phenylalanyl-tRNA(Phe) + AMP + diphosphate + H(+)</text>
        <dbReference type="Rhea" id="RHEA:19413"/>
        <dbReference type="Rhea" id="RHEA-COMP:9668"/>
        <dbReference type="Rhea" id="RHEA-COMP:9699"/>
        <dbReference type="ChEBI" id="CHEBI:15378"/>
        <dbReference type="ChEBI" id="CHEBI:30616"/>
        <dbReference type="ChEBI" id="CHEBI:33019"/>
        <dbReference type="ChEBI" id="CHEBI:58095"/>
        <dbReference type="ChEBI" id="CHEBI:78442"/>
        <dbReference type="ChEBI" id="CHEBI:78531"/>
        <dbReference type="ChEBI" id="CHEBI:456215"/>
        <dbReference type="EC" id="6.1.1.20"/>
    </reaction>
</comment>
<feature type="binding site" evidence="15">
    <location>
        <position position="456"/>
    </location>
    <ligand>
        <name>Mg(2+)</name>
        <dbReference type="ChEBI" id="CHEBI:18420"/>
        <note>shared with alpha subunit</note>
    </ligand>
</feature>
<dbReference type="InterPro" id="IPR004532">
    <property type="entry name" value="Phe-tRNA-ligase_IIc_bsu_bact"/>
</dbReference>
<keyword evidence="6 15" id="KW-0436">Ligase</keyword>
<dbReference type="AlphaFoldDB" id="A0A7C2V3X6"/>
<dbReference type="SMART" id="SM00873">
    <property type="entry name" value="B3_4"/>
    <property type="match status" value="1"/>
</dbReference>
<dbReference type="Gene3D" id="3.50.40.10">
    <property type="entry name" value="Phenylalanyl-trna Synthetase, Chain B, domain 3"/>
    <property type="match status" value="1"/>
</dbReference>
<dbReference type="EC" id="6.1.1.20" evidence="15"/>
<evidence type="ECO:0000256" key="14">
    <source>
        <dbReference type="ARBA" id="ARBA00049255"/>
    </source>
</evidence>
<proteinExistence type="inferred from homology"/>
<dbReference type="Pfam" id="PF01588">
    <property type="entry name" value="tRNA_bind"/>
    <property type="match status" value="1"/>
</dbReference>
<evidence type="ECO:0000256" key="16">
    <source>
        <dbReference type="PROSITE-ProRule" id="PRU00209"/>
    </source>
</evidence>
<keyword evidence="4 15" id="KW-0963">Cytoplasm</keyword>
<keyword evidence="7 15" id="KW-0479">Metal-binding</keyword>
<evidence type="ECO:0000256" key="5">
    <source>
        <dbReference type="ARBA" id="ARBA00022555"/>
    </source>
</evidence>
<comment type="caution">
    <text evidence="20">The sequence shown here is derived from an EMBL/GenBank/DDBJ whole genome shotgun (WGS) entry which is preliminary data.</text>
</comment>
<dbReference type="InterPro" id="IPR005147">
    <property type="entry name" value="tRNA_synthase_B5-dom"/>
</dbReference>
<comment type="similarity">
    <text evidence="2 15">Belongs to the phenylalanyl-tRNA synthetase beta subunit family. Type 1 subfamily.</text>
</comment>
<dbReference type="InterPro" id="IPR036690">
    <property type="entry name" value="Fdx_antiC-bd_sf"/>
</dbReference>
<dbReference type="CDD" id="cd02796">
    <property type="entry name" value="tRNA_bind_bactPheRS"/>
    <property type="match status" value="1"/>
</dbReference>
<dbReference type="SUPFAM" id="SSF54991">
    <property type="entry name" value="Anticodon-binding domain of PheRS"/>
    <property type="match status" value="1"/>
</dbReference>
<keyword evidence="13 15" id="KW-0030">Aminoacyl-tRNA synthetase</keyword>
<dbReference type="Pfam" id="PF03147">
    <property type="entry name" value="FDX-ACB"/>
    <property type="match status" value="1"/>
</dbReference>
<dbReference type="GO" id="GO:0009328">
    <property type="term" value="C:phenylalanine-tRNA ligase complex"/>
    <property type="evidence" value="ECO:0007669"/>
    <property type="project" value="TreeGrafter"/>
</dbReference>
<feature type="domain" description="B5" evidence="19">
    <location>
        <begin position="393"/>
        <end position="469"/>
    </location>
</feature>
<dbReference type="PANTHER" id="PTHR10947:SF0">
    <property type="entry name" value="PHENYLALANINE--TRNA LIGASE BETA SUBUNIT"/>
    <property type="match status" value="1"/>
</dbReference>
<dbReference type="InterPro" id="IPR009061">
    <property type="entry name" value="DNA-bd_dom_put_sf"/>
</dbReference>
<feature type="binding site" evidence="15">
    <location>
        <position position="457"/>
    </location>
    <ligand>
        <name>Mg(2+)</name>
        <dbReference type="ChEBI" id="CHEBI:18420"/>
        <note>shared with alpha subunit</note>
    </ligand>
</feature>
<protein>
    <recommendedName>
        <fullName evidence="15">Phenylalanine--tRNA ligase beta subunit</fullName>
        <ecNumber evidence="15">6.1.1.20</ecNumber>
    </recommendedName>
    <alternativeName>
        <fullName evidence="15">Phenylalanyl-tRNA synthetase beta subunit</fullName>
        <shortName evidence="15">PheRS</shortName>
    </alternativeName>
</protein>
<dbReference type="GO" id="GO:0004826">
    <property type="term" value="F:phenylalanine-tRNA ligase activity"/>
    <property type="evidence" value="ECO:0007669"/>
    <property type="project" value="UniProtKB-UniRule"/>
</dbReference>
<comment type="subcellular location">
    <subcellularLocation>
        <location evidence="1 15">Cytoplasm</location>
    </subcellularLocation>
</comment>
<evidence type="ECO:0000256" key="4">
    <source>
        <dbReference type="ARBA" id="ARBA00022490"/>
    </source>
</evidence>
<dbReference type="SMART" id="SM00896">
    <property type="entry name" value="FDX-ACB"/>
    <property type="match status" value="1"/>
</dbReference>
<dbReference type="InterPro" id="IPR045864">
    <property type="entry name" value="aa-tRNA-synth_II/BPL/LPL"/>
</dbReference>
<feature type="binding site" evidence="15">
    <location>
        <position position="447"/>
    </location>
    <ligand>
        <name>Mg(2+)</name>
        <dbReference type="ChEBI" id="CHEBI:18420"/>
        <note>shared with alpha subunit</note>
    </ligand>
</feature>
<dbReference type="PROSITE" id="PS51483">
    <property type="entry name" value="B5"/>
    <property type="match status" value="1"/>
</dbReference>
<dbReference type="SMART" id="SM00874">
    <property type="entry name" value="B5"/>
    <property type="match status" value="1"/>
</dbReference>
<comment type="cofactor">
    <cofactor evidence="15">
        <name>Mg(2+)</name>
        <dbReference type="ChEBI" id="CHEBI:18420"/>
    </cofactor>
    <text evidence="15">Binds 2 magnesium ions per tetramer.</text>
</comment>
<keyword evidence="9 15" id="KW-0067">ATP-binding</keyword>
<feature type="domain" description="TRNA-binding" evidence="17">
    <location>
        <begin position="39"/>
        <end position="146"/>
    </location>
</feature>
<dbReference type="InterPro" id="IPR005146">
    <property type="entry name" value="B3/B4_tRNA-bd"/>
</dbReference>
<dbReference type="CDD" id="cd00769">
    <property type="entry name" value="PheRS_beta_core"/>
    <property type="match status" value="1"/>
</dbReference>
<evidence type="ECO:0000256" key="2">
    <source>
        <dbReference type="ARBA" id="ARBA00008653"/>
    </source>
</evidence>
<dbReference type="Gene3D" id="3.30.70.380">
    <property type="entry name" value="Ferrodoxin-fold anticodon-binding domain"/>
    <property type="match status" value="1"/>
</dbReference>
<dbReference type="HAMAP" id="MF_00283">
    <property type="entry name" value="Phe_tRNA_synth_beta1"/>
    <property type="match status" value="1"/>
</dbReference>
<evidence type="ECO:0000313" key="20">
    <source>
        <dbReference type="EMBL" id="HEW46258.1"/>
    </source>
</evidence>
<dbReference type="GO" id="GO:0000287">
    <property type="term" value="F:magnesium ion binding"/>
    <property type="evidence" value="ECO:0007669"/>
    <property type="project" value="UniProtKB-UniRule"/>
</dbReference>
<evidence type="ECO:0000259" key="17">
    <source>
        <dbReference type="PROSITE" id="PS50886"/>
    </source>
</evidence>
<sequence>MKVPFSWLSEFIDLQDLDPYKVAEELTLKSVETSVNKWDIDLDGVVYAKIVEKKNHPTRDLAVYKVKAGEGLYLQVVSADKDLEEGKGVLLALPNSRVGSMCIGVRDFDGIISQGMFLSAKELGLEDQSEGVLTFDEDISPGTNAYDLLGFGEYILEIEPTPNRGDLLSVKGLARDIGALFGLKRKERKYPEYEDFGELDIRIESKDCKRYRGAIIEGVKVKPSPIWLRRRLWQCGIKTINNVVDITNYVMLLEGQPLHAFDLKTINFPLLVRDAYEGEIIRTLMGTEKSLKSINLLIADRERPLALAGVVGGLESSVKEDTSSILLESAYFDPYRIRKSARSLALQTDSSYRFERNVDIEGVKRAQDLAIRLLLDIAGGELKAVRDVYPEPYEPKKVFLSLEKYRRYSGMDFDREAISRVLSSLEIPHQLQRCGVEVYIPPHRSFDMQRDVDVIEEVLRVIGYSELKTEPLRMPSKPSRIESLEERIRDFMVCRGFSEIITFSFEEKDLYELLSLPEPQLEILNPLNRSQRFLRTSLIPSLLRTCLENTRNYNYNMAIFEIGKVFTKEGEETRLAFLMTGTKKLFPEEEYSPYEAIGLMQDLLNLYSEGYTSQSSNFPFFHPNLQRLYLVKDEPIAYVGVLNPALQEKLEIKHKVILGEVKVRGLKEVKRTYKPLSTFPPAIRDITLLMDKGVDVDKLIFHIRSMELVEEVKMFSLYTDPRLGEGKKSVSLRLVFRSKEGTLSDQEVNEVVSRLLMDLEEKFGAKLR</sequence>
<dbReference type="Gene3D" id="3.30.930.10">
    <property type="entry name" value="Bira Bifunctional Protein, Domain 2"/>
    <property type="match status" value="1"/>
</dbReference>
<accession>A0A7C2V3X6</accession>
<reference evidence="20" key="1">
    <citation type="journal article" date="2020" name="mSystems">
        <title>Genome- and Community-Level Interaction Insights into Carbon Utilization and Element Cycling Functions of Hydrothermarchaeota in Hydrothermal Sediment.</title>
        <authorList>
            <person name="Zhou Z."/>
            <person name="Liu Y."/>
            <person name="Xu W."/>
            <person name="Pan J."/>
            <person name="Luo Z.H."/>
            <person name="Li M."/>
        </authorList>
    </citation>
    <scope>NUCLEOTIDE SEQUENCE [LARGE SCALE GENOMIC DNA]</scope>
    <source>
        <strain evidence="20">SpSt-132</strain>
    </source>
</reference>
<evidence type="ECO:0000259" key="19">
    <source>
        <dbReference type="PROSITE" id="PS51483"/>
    </source>
</evidence>
<dbReference type="Pfam" id="PF03483">
    <property type="entry name" value="B3_4"/>
    <property type="match status" value="1"/>
</dbReference>
<feature type="domain" description="FDX-ACB" evidence="18">
    <location>
        <begin position="677"/>
        <end position="768"/>
    </location>
</feature>
<dbReference type="Gene3D" id="2.40.50.140">
    <property type="entry name" value="Nucleic acid-binding proteins"/>
    <property type="match status" value="1"/>
</dbReference>
<evidence type="ECO:0000256" key="1">
    <source>
        <dbReference type="ARBA" id="ARBA00004496"/>
    </source>
</evidence>
<evidence type="ECO:0000256" key="12">
    <source>
        <dbReference type="ARBA" id="ARBA00022917"/>
    </source>
</evidence>
<dbReference type="EMBL" id="DSFP01000053">
    <property type="protein sequence ID" value="HEW46258.1"/>
    <property type="molecule type" value="Genomic_DNA"/>
</dbReference>
<dbReference type="SUPFAM" id="SSF46955">
    <property type="entry name" value="Putative DNA-binding domain"/>
    <property type="match status" value="1"/>
</dbReference>
<evidence type="ECO:0000256" key="6">
    <source>
        <dbReference type="ARBA" id="ARBA00022598"/>
    </source>
</evidence>
<name>A0A7C2V3X6_9AQUI</name>
<evidence type="ECO:0000256" key="7">
    <source>
        <dbReference type="ARBA" id="ARBA00022723"/>
    </source>
</evidence>